<comment type="cofactor">
    <cofactor evidence="1 13">
        <name>heme</name>
        <dbReference type="ChEBI" id="CHEBI:30413"/>
    </cofactor>
</comment>
<dbReference type="InterPro" id="IPR036396">
    <property type="entry name" value="Cyt_P450_sf"/>
</dbReference>
<dbReference type="EMBL" id="VTPC01090314">
    <property type="protein sequence ID" value="KAF2883647.1"/>
    <property type="molecule type" value="Genomic_DNA"/>
</dbReference>
<evidence type="ECO:0000256" key="3">
    <source>
        <dbReference type="ARBA" id="ARBA00004406"/>
    </source>
</evidence>
<evidence type="ECO:0000256" key="10">
    <source>
        <dbReference type="ARBA" id="ARBA00023004"/>
    </source>
</evidence>
<keyword evidence="16" id="KW-1185">Reference proteome</keyword>
<evidence type="ECO:0000256" key="6">
    <source>
        <dbReference type="ARBA" id="ARBA00022723"/>
    </source>
</evidence>
<keyword evidence="6 13" id="KW-0479">Metal-binding</keyword>
<dbReference type="CDD" id="cd11056">
    <property type="entry name" value="CYP6-like"/>
    <property type="match status" value="1"/>
</dbReference>
<accession>A0A8K0G0G3</accession>
<name>A0A8K0G0G3_IGNLU</name>
<evidence type="ECO:0000256" key="13">
    <source>
        <dbReference type="PIRSR" id="PIRSR602401-1"/>
    </source>
</evidence>
<comment type="subcellular location">
    <subcellularLocation>
        <location evidence="3">Endoplasmic reticulum membrane</location>
        <topology evidence="3">Peripheral membrane protein</topology>
    </subcellularLocation>
    <subcellularLocation>
        <location evidence="2">Microsome membrane</location>
        <topology evidence="2">Peripheral membrane protein</topology>
    </subcellularLocation>
</comment>
<evidence type="ECO:0000256" key="2">
    <source>
        <dbReference type="ARBA" id="ARBA00004174"/>
    </source>
</evidence>
<dbReference type="InterPro" id="IPR001128">
    <property type="entry name" value="Cyt_P450"/>
</dbReference>
<keyword evidence="10 13" id="KW-0408">Iron</keyword>
<dbReference type="PROSITE" id="PS00086">
    <property type="entry name" value="CYTOCHROME_P450"/>
    <property type="match status" value="1"/>
</dbReference>
<organism evidence="15 16">
    <name type="scientific">Ignelater luminosus</name>
    <name type="common">Cucubano</name>
    <name type="synonym">Pyrophorus luminosus</name>
    <dbReference type="NCBI Taxonomy" id="2038154"/>
    <lineage>
        <taxon>Eukaryota</taxon>
        <taxon>Metazoa</taxon>
        <taxon>Ecdysozoa</taxon>
        <taxon>Arthropoda</taxon>
        <taxon>Hexapoda</taxon>
        <taxon>Insecta</taxon>
        <taxon>Pterygota</taxon>
        <taxon>Neoptera</taxon>
        <taxon>Endopterygota</taxon>
        <taxon>Coleoptera</taxon>
        <taxon>Polyphaga</taxon>
        <taxon>Elateriformia</taxon>
        <taxon>Elateroidea</taxon>
        <taxon>Elateridae</taxon>
        <taxon>Agrypninae</taxon>
        <taxon>Pyrophorini</taxon>
        <taxon>Ignelater</taxon>
    </lineage>
</organism>
<evidence type="ECO:0008006" key="17">
    <source>
        <dbReference type="Google" id="ProtNLM"/>
    </source>
</evidence>
<evidence type="ECO:0000256" key="1">
    <source>
        <dbReference type="ARBA" id="ARBA00001971"/>
    </source>
</evidence>
<dbReference type="PANTHER" id="PTHR24292:SF100">
    <property type="entry name" value="CYTOCHROME P450 6A16, ISOFORM B-RELATED"/>
    <property type="match status" value="1"/>
</dbReference>
<keyword evidence="9 14" id="KW-0560">Oxidoreductase</keyword>
<dbReference type="InterPro" id="IPR017972">
    <property type="entry name" value="Cyt_P450_CS"/>
</dbReference>
<evidence type="ECO:0000313" key="15">
    <source>
        <dbReference type="EMBL" id="KAF2883647.1"/>
    </source>
</evidence>
<evidence type="ECO:0000313" key="16">
    <source>
        <dbReference type="Proteomes" id="UP000801492"/>
    </source>
</evidence>
<dbReference type="OrthoDB" id="2789670at2759"/>
<evidence type="ECO:0000256" key="12">
    <source>
        <dbReference type="ARBA" id="ARBA00023136"/>
    </source>
</evidence>
<comment type="caution">
    <text evidence="15">The sequence shown here is derived from an EMBL/GenBank/DDBJ whole genome shotgun (WGS) entry which is preliminary data.</text>
</comment>
<proteinExistence type="inferred from homology"/>
<dbReference type="PRINTS" id="PR00463">
    <property type="entry name" value="EP450I"/>
</dbReference>
<dbReference type="GO" id="GO:0005789">
    <property type="term" value="C:endoplasmic reticulum membrane"/>
    <property type="evidence" value="ECO:0007669"/>
    <property type="project" value="UniProtKB-SubCell"/>
</dbReference>
<keyword evidence="8" id="KW-0492">Microsome</keyword>
<comment type="similarity">
    <text evidence="4 14">Belongs to the cytochrome P450 family.</text>
</comment>
<evidence type="ECO:0000256" key="7">
    <source>
        <dbReference type="ARBA" id="ARBA00022824"/>
    </source>
</evidence>
<dbReference type="AlphaFoldDB" id="A0A8K0G0G3"/>
<evidence type="ECO:0000256" key="14">
    <source>
        <dbReference type="RuleBase" id="RU000461"/>
    </source>
</evidence>
<dbReference type="SUPFAM" id="SSF48264">
    <property type="entry name" value="Cytochrome P450"/>
    <property type="match status" value="1"/>
</dbReference>
<dbReference type="GO" id="GO:0016705">
    <property type="term" value="F:oxidoreductase activity, acting on paired donors, with incorporation or reduction of molecular oxygen"/>
    <property type="evidence" value="ECO:0007669"/>
    <property type="project" value="InterPro"/>
</dbReference>
<evidence type="ECO:0000256" key="9">
    <source>
        <dbReference type="ARBA" id="ARBA00023002"/>
    </source>
</evidence>
<feature type="binding site" description="axial binding residue" evidence="13">
    <location>
        <position position="317"/>
    </location>
    <ligand>
        <name>heme</name>
        <dbReference type="ChEBI" id="CHEBI:30413"/>
    </ligand>
    <ligandPart>
        <name>Fe</name>
        <dbReference type="ChEBI" id="CHEBI:18248"/>
    </ligandPart>
</feature>
<dbReference type="GO" id="GO:0020037">
    <property type="term" value="F:heme binding"/>
    <property type="evidence" value="ECO:0007669"/>
    <property type="project" value="InterPro"/>
</dbReference>
<keyword evidence="5 13" id="KW-0349">Heme</keyword>
<dbReference type="PANTHER" id="PTHR24292">
    <property type="entry name" value="CYTOCHROME P450"/>
    <property type="match status" value="1"/>
</dbReference>
<gene>
    <name evidence="15" type="ORF">ILUMI_22519</name>
</gene>
<dbReference type="PRINTS" id="PR00385">
    <property type="entry name" value="P450"/>
</dbReference>
<protein>
    <recommendedName>
        <fullName evidence="17">Cytochrome P450</fullName>
    </recommendedName>
</protein>
<sequence length="405" mass="46798">MKLTPTFTTGKMKMMFNILLGCSQQMSEVVHDTYNKNEEINIKDMLARFTTDVISSCAFGLESNSCKNPDEEFRKYGKTVLDFSTYEVLRNSISTVLPDLCRALGVILVKPHVAKFFYNTIKNTVDYREKNNIYRKDFLQMLIDMKNHNVNNNNEKKQEVGMTLNEMAAEAFAFYVGGFETSSSTMTFAFIEMALNQDVQQRARENVREVLDRHNGEISYEALQEMTYVQQVIDETLRKYPIVPLIVRQCVKDYKIENTDTIIDKGTRLFIPTYAIHRDPDNFPEPEQFDPDRFSPENKRDIKPFTYLPFGDGPRNCIGLRFGLMQSKLGIATVLKDFKFTLNEKTKMPMEFNHHNFVLEPQVDSIPTASQGTIFSKPCTYPKFHEEEVKRQINDMLNNSKLGGP</sequence>
<evidence type="ECO:0000256" key="11">
    <source>
        <dbReference type="ARBA" id="ARBA00023033"/>
    </source>
</evidence>
<dbReference type="GO" id="GO:0004497">
    <property type="term" value="F:monooxygenase activity"/>
    <property type="evidence" value="ECO:0007669"/>
    <property type="project" value="UniProtKB-KW"/>
</dbReference>
<keyword evidence="12" id="KW-0472">Membrane</keyword>
<dbReference type="Pfam" id="PF00067">
    <property type="entry name" value="p450"/>
    <property type="match status" value="1"/>
</dbReference>
<dbReference type="Gene3D" id="1.10.630.10">
    <property type="entry name" value="Cytochrome P450"/>
    <property type="match status" value="1"/>
</dbReference>
<dbReference type="FunFam" id="1.10.630.10:FF:000042">
    <property type="entry name" value="Cytochrome P450"/>
    <property type="match status" value="1"/>
</dbReference>
<evidence type="ECO:0000256" key="5">
    <source>
        <dbReference type="ARBA" id="ARBA00022617"/>
    </source>
</evidence>
<dbReference type="Proteomes" id="UP000801492">
    <property type="component" value="Unassembled WGS sequence"/>
</dbReference>
<dbReference type="InterPro" id="IPR002401">
    <property type="entry name" value="Cyt_P450_E_grp-I"/>
</dbReference>
<dbReference type="InterPro" id="IPR050476">
    <property type="entry name" value="Insect_CytP450_Detox"/>
</dbReference>
<evidence type="ECO:0000256" key="8">
    <source>
        <dbReference type="ARBA" id="ARBA00022848"/>
    </source>
</evidence>
<keyword evidence="7" id="KW-0256">Endoplasmic reticulum</keyword>
<reference evidence="15" key="1">
    <citation type="submission" date="2019-08" db="EMBL/GenBank/DDBJ databases">
        <title>The genome of the North American firefly Photinus pyralis.</title>
        <authorList>
            <consortium name="Photinus pyralis genome working group"/>
            <person name="Fallon T.R."/>
            <person name="Sander Lower S.E."/>
            <person name="Weng J.-K."/>
        </authorList>
    </citation>
    <scope>NUCLEOTIDE SEQUENCE</scope>
    <source>
        <strain evidence="15">TRF0915ILg1</strain>
        <tissue evidence="15">Whole body</tissue>
    </source>
</reference>
<evidence type="ECO:0000256" key="4">
    <source>
        <dbReference type="ARBA" id="ARBA00010617"/>
    </source>
</evidence>
<dbReference type="GO" id="GO:0005506">
    <property type="term" value="F:iron ion binding"/>
    <property type="evidence" value="ECO:0007669"/>
    <property type="project" value="InterPro"/>
</dbReference>
<keyword evidence="11 14" id="KW-0503">Monooxygenase</keyword>